<gene>
    <name evidence="2" type="ORF">NG895_04670</name>
</gene>
<dbReference type="SMART" id="SM00450">
    <property type="entry name" value="RHOD"/>
    <property type="match status" value="1"/>
</dbReference>
<dbReference type="EMBL" id="JAMXLR010000020">
    <property type="protein sequence ID" value="MCO6043190.1"/>
    <property type="molecule type" value="Genomic_DNA"/>
</dbReference>
<dbReference type="InterPro" id="IPR001763">
    <property type="entry name" value="Rhodanese-like_dom"/>
</dbReference>
<dbReference type="PANTHER" id="PTHR43031">
    <property type="entry name" value="FAD-DEPENDENT OXIDOREDUCTASE"/>
    <property type="match status" value="1"/>
</dbReference>
<proteinExistence type="predicted"/>
<dbReference type="RefSeq" id="WP_252851289.1">
    <property type="nucleotide sequence ID" value="NZ_JAMXLR010000020.1"/>
</dbReference>
<evidence type="ECO:0000313" key="3">
    <source>
        <dbReference type="Proteomes" id="UP001155241"/>
    </source>
</evidence>
<comment type="caution">
    <text evidence="2">The sequence shown here is derived from an EMBL/GenBank/DDBJ whole genome shotgun (WGS) entry which is preliminary data.</text>
</comment>
<dbReference type="Proteomes" id="UP001155241">
    <property type="component" value="Unassembled WGS sequence"/>
</dbReference>
<keyword evidence="3" id="KW-1185">Reference proteome</keyword>
<dbReference type="PANTHER" id="PTHR43031:SF1">
    <property type="entry name" value="PYRIDINE NUCLEOTIDE-DISULPHIDE OXIDOREDUCTASE"/>
    <property type="match status" value="1"/>
</dbReference>
<dbReference type="Gene3D" id="3.40.250.10">
    <property type="entry name" value="Rhodanese-like domain"/>
    <property type="match status" value="1"/>
</dbReference>
<organism evidence="2 3">
    <name type="scientific">Aeoliella straminimaris</name>
    <dbReference type="NCBI Taxonomy" id="2954799"/>
    <lineage>
        <taxon>Bacteria</taxon>
        <taxon>Pseudomonadati</taxon>
        <taxon>Planctomycetota</taxon>
        <taxon>Planctomycetia</taxon>
        <taxon>Pirellulales</taxon>
        <taxon>Lacipirellulaceae</taxon>
        <taxon>Aeoliella</taxon>
    </lineage>
</organism>
<protein>
    <submittedName>
        <fullName evidence="2">Rhodanese-like domain-containing protein</fullName>
    </submittedName>
</protein>
<dbReference type="InterPro" id="IPR036873">
    <property type="entry name" value="Rhodanese-like_dom_sf"/>
</dbReference>
<reference evidence="2" key="1">
    <citation type="submission" date="2022-06" db="EMBL/GenBank/DDBJ databases">
        <title>Aeoliella straminimaris, a novel planctomycete from sediments.</title>
        <authorList>
            <person name="Vitorino I.R."/>
            <person name="Lage O.M."/>
        </authorList>
    </citation>
    <scope>NUCLEOTIDE SEQUENCE</scope>
    <source>
        <strain evidence="2">ICT_H6.2</strain>
    </source>
</reference>
<dbReference type="SUPFAM" id="SSF52821">
    <property type="entry name" value="Rhodanese/Cell cycle control phosphatase"/>
    <property type="match status" value="1"/>
</dbReference>
<dbReference type="AlphaFoldDB" id="A0A9X2F6J6"/>
<dbReference type="InterPro" id="IPR050229">
    <property type="entry name" value="GlpE_sulfurtransferase"/>
</dbReference>
<evidence type="ECO:0000313" key="2">
    <source>
        <dbReference type="EMBL" id="MCO6043190.1"/>
    </source>
</evidence>
<feature type="domain" description="Rhodanese" evidence="1">
    <location>
        <begin position="15"/>
        <end position="109"/>
    </location>
</feature>
<accession>A0A9X2F6J6</accession>
<dbReference type="CDD" id="cd00158">
    <property type="entry name" value="RHOD"/>
    <property type="match status" value="1"/>
</dbReference>
<dbReference type="PROSITE" id="PS50206">
    <property type="entry name" value="RHODANESE_3"/>
    <property type="match status" value="1"/>
</dbReference>
<name>A0A9X2F6J6_9BACT</name>
<dbReference type="Pfam" id="PF00581">
    <property type="entry name" value="Rhodanese"/>
    <property type="match status" value="1"/>
</dbReference>
<evidence type="ECO:0000259" key="1">
    <source>
        <dbReference type="PROSITE" id="PS50206"/>
    </source>
</evidence>
<sequence>MQKLTATELDRVKQQGKKFLLVNTLDESKFDQTKIEGAVNIPQQSDDFVDRVEQQAGGKDQPVVVYCASTECSSSTQAAEKLEQAGFSNVYDFEAGVEGWKETGHRLAGV</sequence>